<evidence type="ECO:0000313" key="8">
    <source>
        <dbReference type="EMBL" id="MBM3276245.1"/>
    </source>
</evidence>
<dbReference type="PRINTS" id="PR00813">
    <property type="entry name" value="BCTERIALGSPG"/>
</dbReference>
<comment type="caution">
    <text evidence="8">The sequence shown here is derived from an EMBL/GenBank/DDBJ whole genome shotgun (WGS) entry which is preliminary data.</text>
</comment>
<evidence type="ECO:0000313" key="9">
    <source>
        <dbReference type="Proteomes" id="UP000703893"/>
    </source>
</evidence>
<feature type="region of interest" description="Disordered" evidence="6">
    <location>
        <begin position="1"/>
        <end position="28"/>
    </location>
</feature>
<sequence length="215" mass="23648">MNPRRPQEPLPAERDPADEPGGPRRPITEYRIGPHRTFLLKARSPNGFTLVELIVMMTVIGILIAVAVPNFSGAQDRARNSGVQHNLHLIQQAVEEYGMEINHQFPEKLSIEFVGKGNGFLPNDLYPLTPWAKQQRAATDLPIDKAKDGQVYLGVENEGHIEDPVATNSYGCVMWGIGPDAKGVGRSQQYFIAGNGKKARQTMRVLTVGNAEPAN</sequence>
<dbReference type="Gene3D" id="3.30.700.10">
    <property type="entry name" value="Glycoprotein, Type 4 Pilin"/>
    <property type="match status" value="1"/>
</dbReference>
<dbReference type="GO" id="GO:0015627">
    <property type="term" value="C:type II protein secretion system complex"/>
    <property type="evidence" value="ECO:0007669"/>
    <property type="project" value="InterPro"/>
</dbReference>
<dbReference type="NCBIfam" id="TIGR02532">
    <property type="entry name" value="IV_pilin_GFxxxE"/>
    <property type="match status" value="1"/>
</dbReference>
<dbReference type="EMBL" id="VGJX01000933">
    <property type="protein sequence ID" value="MBM3276245.1"/>
    <property type="molecule type" value="Genomic_DNA"/>
</dbReference>
<gene>
    <name evidence="8" type="ORF">FJZ00_13915</name>
</gene>
<evidence type="ECO:0000256" key="2">
    <source>
        <dbReference type="ARBA" id="ARBA00022481"/>
    </source>
</evidence>
<dbReference type="InterPro" id="IPR000983">
    <property type="entry name" value="Bac_GSPG_pilin"/>
</dbReference>
<evidence type="ECO:0000256" key="3">
    <source>
        <dbReference type="ARBA" id="ARBA00022692"/>
    </source>
</evidence>
<dbReference type="AlphaFoldDB" id="A0A938BPH1"/>
<reference evidence="8 9" key="1">
    <citation type="submission" date="2019-03" db="EMBL/GenBank/DDBJ databases">
        <title>Lake Tanganyika Metagenome-Assembled Genomes (MAGs).</title>
        <authorList>
            <person name="Tran P."/>
        </authorList>
    </citation>
    <scope>NUCLEOTIDE SEQUENCE [LARGE SCALE GENOMIC DNA]</scope>
    <source>
        <strain evidence="8">K_DeepCast_65m_m2_236</strain>
    </source>
</reference>
<dbReference type="PANTHER" id="PTHR30093:SF44">
    <property type="entry name" value="TYPE II SECRETION SYSTEM CORE PROTEIN G"/>
    <property type="match status" value="1"/>
</dbReference>
<keyword evidence="2" id="KW-0488">Methylation</keyword>
<keyword evidence="3 7" id="KW-0812">Transmembrane</keyword>
<dbReference type="GO" id="GO:0016020">
    <property type="term" value="C:membrane"/>
    <property type="evidence" value="ECO:0007669"/>
    <property type="project" value="UniProtKB-SubCell"/>
</dbReference>
<dbReference type="InterPro" id="IPR012902">
    <property type="entry name" value="N_methyl_site"/>
</dbReference>
<dbReference type="PANTHER" id="PTHR30093">
    <property type="entry name" value="GENERAL SECRETION PATHWAY PROTEIN G"/>
    <property type="match status" value="1"/>
</dbReference>
<dbReference type="SUPFAM" id="SSF54523">
    <property type="entry name" value="Pili subunits"/>
    <property type="match status" value="1"/>
</dbReference>
<dbReference type="GO" id="GO:0015628">
    <property type="term" value="P:protein secretion by the type II secretion system"/>
    <property type="evidence" value="ECO:0007669"/>
    <property type="project" value="InterPro"/>
</dbReference>
<evidence type="ECO:0000256" key="1">
    <source>
        <dbReference type="ARBA" id="ARBA00004167"/>
    </source>
</evidence>
<dbReference type="InterPro" id="IPR045584">
    <property type="entry name" value="Pilin-like"/>
</dbReference>
<evidence type="ECO:0000256" key="4">
    <source>
        <dbReference type="ARBA" id="ARBA00022989"/>
    </source>
</evidence>
<organism evidence="8 9">
    <name type="scientific">Candidatus Tanganyikabacteria bacterium</name>
    <dbReference type="NCBI Taxonomy" id="2961651"/>
    <lineage>
        <taxon>Bacteria</taxon>
        <taxon>Bacillati</taxon>
        <taxon>Candidatus Sericytochromatia</taxon>
        <taxon>Candidatus Tanganyikabacteria</taxon>
    </lineage>
</organism>
<evidence type="ECO:0000256" key="7">
    <source>
        <dbReference type="SAM" id="Phobius"/>
    </source>
</evidence>
<keyword evidence="4 7" id="KW-1133">Transmembrane helix</keyword>
<name>A0A938BPH1_9BACT</name>
<proteinExistence type="predicted"/>
<keyword evidence="5 7" id="KW-0472">Membrane</keyword>
<dbReference type="Pfam" id="PF07963">
    <property type="entry name" value="N_methyl"/>
    <property type="match status" value="1"/>
</dbReference>
<evidence type="ECO:0000256" key="6">
    <source>
        <dbReference type="SAM" id="MobiDB-lite"/>
    </source>
</evidence>
<feature type="transmembrane region" description="Helical" evidence="7">
    <location>
        <begin position="48"/>
        <end position="71"/>
    </location>
</feature>
<feature type="compositionally biased region" description="Basic and acidic residues" evidence="6">
    <location>
        <begin position="1"/>
        <end position="17"/>
    </location>
</feature>
<accession>A0A938BPH1</accession>
<evidence type="ECO:0000256" key="5">
    <source>
        <dbReference type="ARBA" id="ARBA00023136"/>
    </source>
</evidence>
<protein>
    <submittedName>
        <fullName evidence="8">Type II secretion system protein</fullName>
    </submittedName>
</protein>
<comment type="subcellular location">
    <subcellularLocation>
        <location evidence="1">Membrane</location>
        <topology evidence="1">Single-pass membrane protein</topology>
    </subcellularLocation>
</comment>
<dbReference type="Proteomes" id="UP000703893">
    <property type="component" value="Unassembled WGS sequence"/>
</dbReference>